<reference evidence="1" key="1">
    <citation type="submission" date="2022-06" db="EMBL/GenBank/DDBJ databases">
        <title>Leptospira isolates from biofilms formed at urban environments.</title>
        <authorList>
            <person name="Ribeiro P.S."/>
            <person name="Sousa T."/>
            <person name="Carvalho N."/>
            <person name="Aburjaile F."/>
            <person name="Neves F."/>
            <person name="Oliveira D."/>
            <person name="Blanco L."/>
            <person name="Lima J."/>
            <person name="Costa F."/>
            <person name="Brenig B."/>
            <person name="Soares S."/>
            <person name="Ramos R."/>
            <person name="Goes-Neto A."/>
            <person name="Matiuzzi M."/>
            <person name="Azevedo V."/>
            <person name="Ristow P."/>
        </authorList>
    </citation>
    <scope>NUCLEOTIDE SEQUENCE</scope>
    <source>
        <strain evidence="1">VSF7</strain>
    </source>
</reference>
<dbReference type="EMBL" id="JAMQQD010000008">
    <property type="protein sequence ID" value="MCW7516951.1"/>
    <property type="molecule type" value="Genomic_DNA"/>
</dbReference>
<sequence>MRKKYLILILFFGCFFHCGLFQTNNDSAKNGLMAVLGLSAFMGTGAGGDVAIGATYVAWGTTSCATGWNIAYTGYMQLPYIRSATSPTAPSSSVSNLICSASTISGLTSAQLSFYSRASGSNYGPQGEIYMSQFADNIQNCVVCVK</sequence>
<name>A0AAW5VI61_9LEPT</name>
<gene>
    <name evidence="1" type="ORF">ND810_17415</name>
</gene>
<evidence type="ECO:0000313" key="1">
    <source>
        <dbReference type="EMBL" id="MCW7516951.1"/>
    </source>
</evidence>
<organism evidence="1 2">
    <name type="scientific">Leptospira levettii</name>
    <dbReference type="NCBI Taxonomy" id="2023178"/>
    <lineage>
        <taxon>Bacteria</taxon>
        <taxon>Pseudomonadati</taxon>
        <taxon>Spirochaetota</taxon>
        <taxon>Spirochaetia</taxon>
        <taxon>Leptospirales</taxon>
        <taxon>Leptospiraceae</taxon>
        <taxon>Leptospira</taxon>
    </lineage>
</organism>
<comment type="caution">
    <text evidence="1">The sequence shown here is derived from an EMBL/GenBank/DDBJ whole genome shotgun (WGS) entry which is preliminary data.</text>
</comment>
<accession>A0AAW5VI61</accession>
<evidence type="ECO:0008006" key="3">
    <source>
        <dbReference type="Google" id="ProtNLM"/>
    </source>
</evidence>
<dbReference type="AlphaFoldDB" id="A0AAW5VI61"/>
<dbReference type="Proteomes" id="UP001209694">
    <property type="component" value="Unassembled WGS sequence"/>
</dbReference>
<evidence type="ECO:0000313" key="2">
    <source>
        <dbReference type="Proteomes" id="UP001209694"/>
    </source>
</evidence>
<proteinExistence type="predicted"/>
<dbReference type="RefSeq" id="WP_265356451.1">
    <property type="nucleotide sequence ID" value="NZ_JAMQPS010000007.1"/>
</dbReference>
<protein>
    <recommendedName>
        <fullName evidence="3">TRL-like family protein</fullName>
    </recommendedName>
</protein>